<organism evidence="3">
    <name type="scientific">Haemonchus placei</name>
    <name type="common">Barber's pole worm</name>
    <dbReference type="NCBI Taxonomy" id="6290"/>
    <lineage>
        <taxon>Eukaryota</taxon>
        <taxon>Metazoa</taxon>
        <taxon>Ecdysozoa</taxon>
        <taxon>Nematoda</taxon>
        <taxon>Chromadorea</taxon>
        <taxon>Rhabditida</taxon>
        <taxon>Rhabditina</taxon>
        <taxon>Rhabditomorpha</taxon>
        <taxon>Strongyloidea</taxon>
        <taxon>Trichostrongylidae</taxon>
        <taxon>Haemonchus</taxon>
    </lineage>
</organism>
<dbReference type="Proteomes" id="UP000268014">
    <property type="component" value="Unassembled WGS sequence"/>
</dbReference>
<dbReference type="EMBL" id="UZAF01018534">
    <property type="protein sequence ID" value="VDO52491.1"/>
    <property type="molecule type" value="Genomic_DNA"/>
</dbReference>
<reference evidence="3" key="1">
    <citation type="submission" date="2017-02" db="UniProtKB">
        <authorList>
            <consortium name="WormBaseParasite"/>
        </authorList>
    </citation>
    <scope>IDENTIFICATION</scope>
</reference>
<name>A0A0N4WS58_HAEPC</name>
<protein>
    <submittedName>
        <fullName evidence="3">Reverse transcriptase</fullName>
    </submittedName>
</protein>
<reference evidence="1 2" key="2">
    <citation type="submission" date="2018-11" db="EMBL/GenBank/DDBJ databases">
        <authorList>
            <consortium name="Pathogen Informatics"/>
        </authorList>
    </citation>
    <scope>NUCLEOTIDE SEQUENCE [LARGE SCALE GENOMIC DNA]</scope>
    <source>
        <strain evidence="1 2">MHpl1</strain>
    </source>
</reference>
<sequence>MLMFRSHPSHYRNPATMYLVDILGQFNLSGTYCTPSTNRVVTFIQSVKASLRHWRVQHPFLHRPCSVHEASSEFWEEVVMVRKLFCLPVYAIIQRSIRKILVSSVQRTPTCRDRLHWSE</sequence>
<evidence type="ECO:0000313" key="2">
    <source>
        <dbReference type="Proteomes" id="UP000268014"/>
    </source>
</evidence>
<gene>
    <name evidence="1" type="ORF">HPLM_LOCUS14344</name>
</gene>
<evidence type="ECO:0000313" key="3">
    <source>
        <dbReference type="WBParaSite" id="HPLM_0001435201-mRNA-1"/>
    </source>
</evidence>
<proteinExistence type="predicted"/>
<keyword evidence="2" id="KW-1185">Reference proteome</keyword>
<accession>A0A0N4WS58</accession>
<dbReference type="AlphaFoldDB" id="A0A0N4WS58"/>
<dbReference type="WBParaSite" id="HPLM_0001435201-mRNA-1">
    <property type="protein sequence ID" value="HPLM_0001435201-mRNA-1"/>
    <property type="gene ID" value="HPLM_0001435201"/>
</dbReference>
<evidence type="ECO:0000313" key="1">
    <source>
        <dbReference type="EMBL" id="VDO52491.1"/>
    </source>
</evidence>